<organism evidence="2 3">
    <name type="scientific">Methylocapsa polymorpha</name>
    <dbReference type="NCBI Taxonomy" id="3080828"/>
    <lineage>
        <taxon>Bacteria</taxon>
        <taxon>Pseudomonadati</taxon>
        <taxon>Pseudomonadota</taxon>
        <taxon>Alphaproteobacteria</taxon>
        <taxon>Hyphomicrobiales</taxon>
        <taxon>Beijerinckiaceae</taxon>
        <taxon>Methylocapsa</taxon>
    </lineage>
</organism>
<feature type="domain" description="HTH cro/C1-type" evidence="1">
    <location>
        <begin position="25"/>
        <end position="79"/>
    </location>
</feature>
<geneLocation type="plasmid" evidence="2 3">
    <name>pRX1</name>
</geneLocation>
<protein>
    <submittedName>
        <fullName evidence="2">Addiction module antidote protein, HigA family</fullName>
    </submittedName>
</protein>
<dbReference type="Gene3D" id="1.10.260.40">
    <property type="entry name" value="lambda repressor-like DNA-binding domains"/>
    <property type="match status" value="1"/>
</dbReference>
<dbReference type="SMART" id="SM00530">
    <property type="entry name" value="HTH_XRE"/>
    <property type="match status" value="1"/>
</dbReference>
<dbReference type="RefSeq" id="WP_318655184.1">
    <property type="nucleotide sequence ID" value="NZ_CP136863.1"/>
</dbReference>
<reference evidence="2 3" key="1">
    <citation type="submission" date="2023-10" db="EMBL/GenBank/DDBJ databases">
        <title>Novel methanotroph of the genus Methylocapsa from a subarctic wetland.</title>
        <authorList>
            <person name="Belova S.E."/>
            <person name="Oshkin I.Y."/>
            <person name="Miroshnikov K."/>
            <person name="Dedysh S.N."/>
        </authorList>
    </citation>
    <scope>NUCLEOTIDE SEQUENCE [LARGE SCALE GENOMIC DNA]</scope>
    <source>
        <strain evidence="2 3">RX1</strain>
        <plasmid evidence="2 3">pRX1</plasmid>
    </source>
</reference>
<gene>
    <name evidence="2" type="ORF">RZS28_18685</name>
</gene>
<keyword evidence="2" id="KW-0614">Plasmid</keyword>
<proteinExistence type="predicted"/>
<dbReference type="SUPFAM" id="SSF47413">
    <property type="entry name" value="lambda repressor-like DNA-binding domains"/>
    <property type="match status" value="1"/>
</dbReference>
<dbReference type="InterPro" id="IPR001387">
    <property type="entry name" value="Cro/C1-type_HTH"/>
</dbReference>
<keyword evidence="3" id="KW-1185">Reference proteome</keyword>
<dbReference type="Proteomes" id="UP001626536">
    <property type="component" value="Plasmid pRX1"/>
</dbReference>
<dbReference type="Pfam" id="PF01381">
    <property type="entry name" value="HTH_3"/>
    <property type="match status" value="1"/>
</dbReference>
<sequence length="390" mass="43622">MLKEQNEIRIGPADMKAIPHPGVELRQMLEDRGWSQTDLVFVLGCHPKSVNQIINEKQGVSPAMSKALGEAFGLAPGHFSELQRAFDLASADEPDPSVLLRAQMQKNYPIREMVKRGWIQDGDADSLGKQLARFFDVRDAANVPYLAHSAKKTSYEERAIPPVQLAWLFRVKQIARAIAVPKYSERRLLDAVSKLREMLAAPEEARHVPKILGECGVRFVVVESLPSSKIDGVCFWLDENSPVIGMSLRFDRIDNFWFVLRHEIEHALQGHGRGDPEGMIDAELQGDQAGTGSSVPEEERIANAAASDFCVPRQKMDSFIARKNPFFYEKDVLAFAKLNNLHPALPVGQIQHATGRFDYLKKYQVKIRQFVLPGTIADGWGQSPALAMEI</sequence>
<evidence type="ECO:0000313" key="2">
    <source>
        <dbReference type="EMBL" id="WOJ91756.1"/>
    </source>
</evidence>
<dbReference type="PROSITE" id="PS50943">
    <property type="entry name" value="HTH_CROC1"/>
    <property type="match status" value="1"/>
</dbReference>
<evidence type="ECO:0000259" key="1">
    <source>
        <dbReference type="PROSITE" id="PS50943"/>
    </source>
</evidence>
<accession>A0ABZ0I0T7</accession>
<evidence type="ECO:0000313" key="3">
    <source>
        <dbReference type="Proteomes" id="UP001626536"/>
    </source>
</evidence>
<dbReference type="InterPro" id="IPR052345">
    <property type="entry name" value="Rad_response_metalloprotease"/>
</dbReference>
<dbReference type="PANTHER" id="PTHR43236:SF1">
    <property type="entry name" value="BLL7220 PROTEIN"/>
    <property type="match status" value="1"/>
</dbReference>
<dbReference type="PANTHER" id="PTHR43236">
    <property type="entry name" value="ANTITOXIN HIGA1"/>
    <property type="match status" value="1"/>
</dbReference>
<dbReference type="EMBL" id="CP136863">
    <property type="protein sequence ID" value="WOJ91756.1"/>
    <property type="molecule type" value="Genomic_DNA"/>
</dbReference>
<name>A0ABZ0I0T7_9HYPH</name>
<dbReference type="InterPro" id="IPR010982">
    <property type="entry name" value="Lambda_DNA-bd_dom_sf"/>
</dbReference>
<dbReference type="CDD" id="cd00093">
    <property type="entry name" value="HTH_XRE"/>
    <property type="match status" value="1"/>
</dbReference>